<dbReference type="EMBL" id="BMAR01000068">
    <property type="protein sequence ID" value="GFR52664.1"/>
    <property type="molecule type" value="Genomic_DNA"/>
</dbReference>
<evidence type="ECO:0000256" key="1">
    <source>
        <dbReference type="SAM" id="MobiDB-lite"/>
    </source>
</evidence>
<reference evidence="2 3" key="1">
    <citation type="journal article" date="2021" name="Sci. Rep.">
        <title>Genome sequencing of the multicellular alga Astrephomene provides insights into convergent evolution of germ-soma differentiation.</title>
        <authorList>
            <person name="Yamashita S."/>
            <person name="Yamamoto K."/>
            <person name="Matsuzaki R."/>
            <person name="Suzuki S."/>
            <person name="Yamaguchi H."/>
            <person name="Hirooka S."/>
            <person name="Minakuchi Y."/>
            <person name="Miyagishima S."/>
            <person name="Kawachi M."/>
            <person name="Toyoda A."/>
            <person name="Nozaki H."/>
        </authorList>
    </citation>
    <scope>NUCLEOTIDE SEQUENCE [LARGE SCALE GENOMIC DNA]</scope>
    <source>
        <strain evidence="2 3">NIES-4017</strain>
    </source>
</reference>
<feature type="region of interest" description="Disordered" evidence="1">
    <location>
        <begin position="114"/>
        <end position="169"/>
    </location>
</feature>
<evidence type="ECO:0000313" key="2">
    <source>
        <dbReference type="EMBL" id="GFR52664.1"/>
    </source>
</evidence>
<evidence type="ECO:0000313" key="3">
    <source>
        <dbReference type="Proteomes" id="UP001054857"/>
    </source>
</evidence>
<dbReference type="Gene3D" id="1.25.40.10">
    <property type="entry name" value="Tetratricopeptide repeat domain"/>
    <property type="match status" value="1"/>
</dbReference>
<dbReference type="InterPro" id="IPR011990">
    <property type="entry name" value="TPR-like_helical_dom_sf"/>
</dbReference>
<dbReference type="AlphaFoldDB" id="A0AAD3E2Z0"/>
<dbReference type="SUPFAM" id="SSF48452">
    <property type="entry name" value="TPR-like"/>
    <property type="match status" value="1"/>
</dbReference>
<sequence length="425" mass="43230">SAAGGAAGGGGNVPRLPRGGLVGPSVLSDPAQAQVLLQLTRALALTGRMEEASSLLDRAIALVTSSHAKEAPAANRNSGGGGGGGGGGDVVTSWFERAVADRLRMGQLELASMAAPPPPAAAAPPPTAPLPAPPSQAPPTAAAAPPPPAAATEATTTTPQTAAPTSSSFAPPLAAAQAAALRSLTSRWPYSVGLWNLYCSAHAGGGDLRAWASHVSALRRRHPTSVPLMVLQGHVFLLARQFSEAASELFHAYRFLPGEPLLLLCLSVALLSEAMATTATMPLQPAPQQQQQQPSAAAAAAAGVQRGRGGGAAAAAAAAGRDRNRGVLAGFAFLQAYQRARGEALSQEVAFNFGRAAHQLGLLHIAHAYYEAALAAPPAPPPPPPALLVPVAVCWALLVGTCDERWLTTWFSCTAAAGQWSWRGR</sequence>
<gene>
    <name evidence="2" type="ORF">Agub_g15258</name>
</gene>
<dbReference type="Proteomes" id="UP001054857">
    <property type="component" value="Unassembled WGS sequence"/>
</dbReference>
<dbReference type="PANTHER" id="PTHR23082:SF0">
    <property type="entry name" value="GENERAL TRANSCRIPTION FACTOR 3C POLYPEPTIDE 3"/>
    <property type="match status" value="1"/>
</dbReference>
<dbReference type="GO" id="GO:0000127">
    <property type="term" value="C:transcription factor TFIIIC complex"/>
    <property type="evidence" value="ECO:0007669"/>
    <property type="project" value="TreeGrafter"/>
</dbReference>
<feature type="region of interest" description="Disordered" evidence="1">
    <location>
        <begin position="69"/>
        <end position="89"/>
    </location>
</feature>
<comment type="caution">
    <text evidence="2">The sequence shown here is derived from an EMBL/GenBank/DDBJ whole genome shotgun (WGS) entry which is preliminary data.</text>
</comment>
<protein>
    <submittedName>
        <fullName evidence="2">Uncharacterized protein</fullName>
    </submittedName>
</protein>
<proteinExistence type="predicted"/>
<feature type="compositionally biased region" description="Low complexity" evidence="1">
    <location>
        <begin position="150"/>
        <end position="169"/>
    </location>
</feature>
<feature type="compositionally biased region" description="Gly residues" evidence="1">
    <location>
        <begin position="78"/>
        <end position="89"/>
    </location>
</feature>
<keyword evidence="3" id="KW-1185">Reference proteome</keyword>
<accession>A0AAD3E2Z0</accession>
<organism evidence="2 3">
    <name type="scientific">Astrephomene gubernaculifera</name>
    <dbReference type="NCBI Taxonomy" id="47775"/>
    <lineage>
        <taxon>Eukaryota</taxon>
        <taxon>Viridiplantae</taxon>
        <taxon>Chlorophyta</taxon>
        <taxon>core chlorophytes</taxon>
        <taxon>Chlorophyceae</taxon>
        <taxon>CS clade</taxon>
        <taxon>Chlamydomonadales</taxon>
        <taxon>Astrephomenaceae</taxon>
        <taxon>Astrephomene</taxon>
    </lineage>
</organism>
<feature type="non-terminal residue" evidence="2">
    <location>
        <position position="1"/>
    </location>
</feature>
<dbReference type="InterPro" id="IPR039340">
    <property type="entry name" value="Tfc4/TFIIIC-102/Sfc4"/>
</dbReference>
<dbReference type="PANTHER" id="PTHR23082">
    <property type="entry name" value="TRANSCRIPTION INITIATION FACTOR IIIC TFIIIC , POLYPEPTIDE 3-RELATED"/>
    <property type="match status" value="1"/>
</dbReference>
<feature type="compositionally biased region" description="Pro residues" evidence="1">
    <location>
        <begin position="115"/>
        <end position="137"/>
    </location>
</feature>
<dbReference type="GO" id="GO:0006383">
    <property type="term" value="P:transcription by RNA polymerase III"/>
    <property type="evidence" value="ECO:0007669"/>
    <property type="project" value="InterPro"/>
</dbReference>
<name>A0AAD3E2Z0_9CHLO</name>